<dbReference type="PRINTS" id="PR01438">
    <property type="entry name" value="UNVRSLSTRESS"/>
</dbReference>
<dbReference type="SUPFAM" id="SSF52402">
    <property type="entry name" value="Adenine nucleotide alpha hydrolases-like"/>
    <property type="match status" value="1"/>
</dbReference>
<dbReference type="AlphaFoldDB" id="A0A285S771"/>
<organism evidence="3 4">
    <name type="scientific">Stappia indica</name>
    <dbReference type="NCBI Taxonomy" id="538381"/>
    <lineage>
        <taxon>Bacteria</taxon>
        <taxon>Pseudomonadati</taxon>
        <taxon>Pseudomonadota</taxon>
        <taxon>Alphaproteobacteria</taxon>
        <taxon>Hyphomicrobiales</taxon>
        <taxon>Stappiaceae</taxon>
        <taxon>Stappia</taxon>
    </lineage>
</organism>
<reference evidence="3 4" key="1">
    <citation type="submission" date="2017-08" db="EMBL/GenBank/DDBJ databases">
        <authorList>
            <person name="de Groot N.N."/>
        </authorList>
    </citation>
    <scope>NUCLEOTIDE SEQUENCE [LARGE SCALE GENOMIC DNA]</scope>
    <source>
        <strain evidence="3 4">USBA 352</strain>
    </source>
</reference>
<proteinExistence type="inferred from homology"/>
<sequence length="145" mass="15654">MSSLFKHILACIDLGDVPTSAQVIAAAMETVGADDTLHVFTAVPDFGRSIVGSFFPGDYEKTAIQKARDALHGFIDTHVPKGTRVQAVIGHGNIYEEILVAADKVKADLIVIGSHRPELKDYLLGPNAARVVRHAQVSVLVVRER</sequence>
<dbReference type="PANTHER" id="PTHR46268">
    <property type="entry name" value="STRESS RESPONSE PROTEIN NHAX"/>
    <property type="match status" value="1"/>
</dbReference>
<dbReference type="OrthoDB" id="9792500at2"/>
<dbReference type="EMBL" id="OBML01000004">
    <property type="protein sequence ID" value="SOC03341.1"/>
    <property type="molecule type" value="Genomic_DNA"/>
</dbReference>
<dbReference type="InterPro" id="IPR006015">
    <property type="entry name" value="Universal_stress_UspA"/>
</dbReference>
<evidence type="ECO:0000313" key="4">
    <source>
        <dbReference type="Proteomes" id="UP000219331"/>
    </source>
</evidence>
<accession>A0A285S771</accession>
<comment type="similarity">
    <text evidence="1">Belongs to the universal stress protein A family.</text>
</comment>
<evidence type="ECO:0000259" key="2">
    <source>
        <dbReference type="Pfam" id="PF00582"/>
    </source>
</evidence>
<gene>
    <name evidence="3" type="ORF">SAMN05421512_10495</name>
</gene>
<dbReference type="Gene3D" id="3.40.50.620">
    <property type="entry name" value="HUPs"/>
    <property type="match status" value="1"/>
</dbReference>
<dbReference type="Pfam" id="PF00582">
    <property type="entry name" value="Usp"/>
    <property type="match status" value="1"/>
</dbReference>
<dbReference type="RefSeq" id="WP_088941621.1">
    <property type="nucleotide sequence ID" value="NZ_JAJGNR010000005.1"/>
</dbReference>
<evidence type="ECO:0000256" key="1">
    <source>
        <dbReference type="ARBA" id="ARBA00008791"/>
    </source>
</evidence>
<dbReference type="STRING" id="538381.GCA_001696535_00299"/>
<name>A0A285S771_9HYPH</name>
<dbReference type="InterPro" id="IPR006016">
    <property type="entry name" value="UspA"/>
</dbReference>
<dbReference type="InterPro" id="IPR014729">
    <property type="entry name" value="Rossmann-like_a/b/a_fold"/>
</dbReference>
<keyword evidence="4" id="KW-1185">Reference proteome</keyword>
<dbReference type="CDD" id="cd00293">
    <property type="entry name" value="USP-like"/>
    <property type="match status" value="1"/>
</dbReference>
<protein>
    <submittedName>
        <fullName evidence="3">Nucleotide-binding universal stress protein, UspA family</fullName>
    </submittedName>
</protein>
<dbReference type="Proteomes" id="UP000219331">
    <property type="component" value="Unassembled WGS sequence"/>
</dbReference>
<evidence type="ECO:0000313" key="3">
    <source>
        <dbReference type="EMBL" id="SOC03341.1"/>
    </source>
</evidence>
<dbReference type="PANTHER" id="PTHR46268:SF6">
    <property type="entry name" value="UNIVERSAL STRESS PROTEIN UP12"/>
    <property type="match status" value="1"/>
</dbReference>
<feature type="domain" description="UspA" evidence="2">
    <location>
        <begin position="5"/>
        <end position="143"/>
    </location>
</feature>